<evidence type="ECO:0000256" key="1">
    <source>
        <dbReference type="ARBA" id="ARBA00022614"/>
    </source>
</evidence>
<accession>A0AAW0IEC4</accession>
<dbReference type="EMBL" id="JBBHLL010000147">
    <property type="protein sequence ID" value="KAK7812693.1"/>
    <property type="molecule type" value="Genomic_DNA"/>
</dbReference>
<dbReference type="AlphaFoldDB" id="A0AAW0IEC4"/>
<name>A0AAW0IEC4_MYOGA</name>
<comment type="caution">
    <text evidence="4">The sequence shown here is derived from an EMBL/GenBank/DDBJ whole genome shotgun (WGS) entry which is preliminary data.</text>
</comment>
<dbReference type="SUPFAM" id="SSF52047">
    <property type="entry name" value="RNI-like"/>
    <property type="match status" value="1"/>
</dbReference>
<protein>
    <recommendedName>
        <fullName evidence="6">Leucine-rich repeat-containing protein 14B</fullName>
    </recommendedName>
</protein>
<dbReference type="Gene3D" id="3.80.10.10">
    <property type="entry name" value="Ribonuclease Inhibitor"/>
    <property type="match status" value="1"/>
</dbReference>
<reference evidence="4 5" key="1">
    <citation type="journal article" date="2023" name="bioRxiv">
        <title>Conserved and derived expression patterns and positive selection on dental genes reveal complex evolutionary context of ever-growing rodent molars.</title>
        <authorList>
            <person name="Calamari Z.T."/>
            <person name="Song A."/>
            <person name="Cohen E."/>
            <person name="Akter M."/>
            <person name="Roy R.D."/>
            <person name="Hallikas O."/>
            <person name="Christensen M.M."/>
            <person name="Li P."/>
            <person name="Marangoni P."/>
            <person name="Jernvall J."/>
            <person name="Klein O.D."/>
        </authorList>
    </citation>
    <scope>NUCLEOTIDE SEQUENCE [LARGE SCALE GENOMIC DNA]</scope>
    <source>
        <strain evidence="4">V071</strain>
    </source>
</reference>
<evidence type="ECO:0008006" key="6">
    <source>
        <dbReference type="Google" id="ProtNLM"/>
    </source>
</evidence>
<dbReference type="GO" id="GO:0005737">
    <property type="term" value="C:cytoplasm"/>
    <property type="evidence" value="ECO:0007669"/>
    <property type="project" value="TreeGrafter"/>
</dbReference>
<dbReference type="PANTHER" id="PTHR14224">
    <property type="entry name" value="SIMILAR TO PREFERENTIALLY EXPRESSED ANTIGEN IN MELANOMA-LIKE 3"/>
    <property type="match status" value="1"/>
</dbReference>
<feature type="region of interest" description="Disordered" evidence="3">
    <location>
        <begin position="1"/>
        <end position="53"/>
    </location>
</feature>
<organism evidence="4 5">
    <name type="scientific">Myodes glareolus</name>
    <name type="common">Bank vole</name>
    <name type="synonym">Clethrionomys glareolus</name>
    <dbReference type="NCBI Taxonomy" id="447135"/>
    <lineage>
        <taxon>Eukaryota</taxon>
        <taxon>Metazoa</taxon>
        <taxon>Chordata</taxon>
        <taxon>Craniata</taxon>
        <taxon>Vertebrata</taxon>
        <taxon>Euteleostomi</taxon>
        <taxon>Mammalia</taxon>
        <taxon>Eutheria</taxon>
        <taxon>Euarchontoglires</taxon>
        <taxon>Glires</taxon>
        <taxon>Rodentia</taxon>
        <taxon>Myomorpha</taxon>
        <taxon>Muroidea</taxon>
        <taxon>Cricetidae</taxon>
        <taxon>Arvicolinae</taxon>
        <taxon>Myodes</taxon>
    </lineage>
</organism>
<dbReference type="PANTHER" id="PTHR14224:SF27">
    <property type="entry name" value="LEUCINE-RICH REPEAT-CONTAINING PROTEIN 14B"/>
    <property type="match status" value="1"/>
</dbReference>
<evidence type="ECO:0000256" key="3">
    <source>
        <dbReference type="SAM" id="MobiDB-lite"/>
    </source>
</evidence>
<evidence type="ECO:0000256" key="2">
    <source>
        <dbReference type="ARBA" id="ARBA00022737"/>
    </source>
</evidence>
<keyword evidence="1" id="KW-0433">Leucine-rich repeat</keyword>
<evidence type="ECO:0000313" key="4">
    <source>
        <dbReference type="EMBL" id="KAK7812693.1"/>
    </source>
</evidence>
<feature type="compositionally biased region" description="Polar residues" evidence="3">
    <location>
        <begin position="1"/>
        <end position="37"/>
    </location>
</feature>
<keyword evidence="5" id="KW-1185">Reference proteome</keyword>
<dbReference type="InterPro" id="IPR050694">
    <property type="entry name" value="LRRC14/PRAME"/>
</dbReference>
<dbReference type="Proteomes" id="UP001488838">
    <property type="component" value="Unassembled WGS sequence"/>
</dbReference>
<dbReference type="InterPro" id="IPR032675">
    <property type="entry name" value="LRR_dom_sf"/>
</dbReference>
<sequence>MKQTDASTVTAKLVSKDQNSSQMTTRASLPLSVQNPETAAAKSRHKTQRLWEEQRGQHYPERDKMRSLRFISAEALVSHPRVAQESLDQIAYNLYPLLFKASYLLEQAEVTRAVLSHWPLEEFRLTVLLGPNTDHPEDLRDRACEACLEACMQGLADHVLQSRSDRLRVADFTGIQDVQVQQCPCGRALGRWGRTKVLARICCQLQGQPCTARHPIEVFADLFVTEGNFDIVVQALKPAGPAPLQVCCPSLRADSLSPRQLLQVLGLAGPSKLRKLEVVHNVRLHAGHVQQLLAQVGLPQLTSLTLPTKAFDAPPTCTPTPEGEDPLLTSIAWELSQMNKLTELSVAFSTLTGKIRTLLSNSAIEEGQELSCQAMIKLSPLKTPLRVLDLANCALNHEDMSFLADCKHTAHLEVLDLSGHNLVHLYPSTFFRLLSQAAHTLRVLTLEECNITDNHVGMMILGLSPCNQLQEFKFLGNPLSASALRRLFAALCELPRLRHIEFPVPKDCYPEGTTYPQDELSLSKFDQQKYDMIAEDLRAVLLQANREDIQASTPLYGSFDPDIHETSNELGTFLMQAFKTALENFSRALEQME</sequence>
<evidence type="ECO:0000313" key="5">
    <source>
        <dbReference type="Proteomes" id="UP001488838"/>
    </source>
</evidence>
<gene>
    <name evidence="4" type="ORF">U0070_011083</name>
</gene>
<keyword evidence="2" id="KW-0677">Repeat</keyword>
<proteinExistence type="predicted"/>